<reference evidence="9 10" key="1">
    <citation type="submission" date="2024-07" db="EMBL/GenBank/DDBJ databases">
        <title>Section-level genome sequencing and comparative genomics of Aspergillus sections Usti and Cavernicolus.</title>
        <authorList>
            <consortium name="Lawrence Berkeley National Laboratory"/>
            <person name="Nybo J.L."/>
            <person name="Vesth T.C."/>
            <person name="Theobald S."/>
            <person name="Frisvad J.C."/>
            <person name="Larsen T.O."/>
            <person name="Kjaerboelling I."/>
            <person name="Rothschild-Mancinelli K."/>
            <person name="Lyhne E.K."/>
            <person name="Kogle M.E."/>
            <person name="Barry K."/>
            <person name="Clum A."/>
            <person name="Na H."/>
            <person name="Ledsgaard L."/>
            <person name="Lin J."/>
            <person name="Lipzen A."/>
            <person name="Kuo A."/>
            <person name="Riley R."/>
            <person name="Mondo S."/>
            <person name="Labutti K."/>
            <person name="Haridas S."/>
            <person name="Pangalinan J."/>
            <person name="Salamov A.A."/>
            <person name="Simmons B.A."/>
            <person name="Magnuson J.K."/>
            <person name="Chen J."/>
            <person name="Drula E."/>
            <person name="Henrissat B."/>
            <person name="Wiebenga A."/>
            <person name="Lubbers R.J."/>
            <person name="Gomes A.C."/>
            <person name="Macurrencykelacurrency M.R."/>
            <person name="Stajich J."/>
            <person name="Grigoriev I.V."/>
            <person name="Mortensen U.H."/>
            <person name="De Vries R.P."/>
            <person name="Baker S.E."/>
            <person name="Andersen M.R."/>
        </authorList>
    </citation>
    <scope>NUCLEOTIDE SEQUENCE [LARGE SCALE GENOMIC DNA]</scope>
    <source>
        <strain evidence="9 10">CBS 449.75</strain>
    </source>
</reference>
<dbReference type="GeneID" id="98149064"/>
<sequence>MNSSLPNQSDNGDFQGPGDVSHLNKFLSKEQPKSNHDSSTAVYPPHGRLSTRAGFSPGYQGSRNQRRRLGNHLQPRRRKGPHPLPPQAPPCASSSGPPRNSAYSLTPAELANIRLYLNFDMIASPNYGLLLYDGDGSAFNLTGPPGSDSIEKLFRDYFADQGLGSVETAFNGRSDYKAFILNGIPAGGVFTGVEVLQTEEEAALFGGQAGVAYDENYHQAGDNITNLNHEAFLLNSKATAFAVATYANDLSTIPERKVTNNAIRSVGQHKRIVPPTGRRTAHRHRAGCVHDRVAI</sequence>
<dbReference type="EMBL" id="JBFXLQ010000076">
    <property type="protein sequence ID" value="KAL2861073.1"/>
    <property type="molecule type" value="Genomic_DNA"/>
</dbReference>
<dbReference type="PANTHER" id="PTHR12147">
    <property type="entry name" value="METALLOPEPTIDASE M28 FAMILY MEMBER"/>
    <property type="match status" value="1"/>
</dbReference>
<feature type="compositionally biased region" description="Basic and acidic residues" evidence="7">
    <location>
        <begin position="27"/>
        <end position="36"/>
    </location>
</feature>
<evidence type="ECO:0000313" key="10">
    <source>
        <dbReference type="Proteomes" id="UP001610432"/>
    </source>
</evidence>
<evidence type="ECO:0000259" key="8">
    <source>
        <dbReference type="Pfam" id="PF04389"/>
    </source>
</evidence>
<feature type="region of interest" description="Disordered" evidence="7">
    <location>
        <begin position="1"/>
        <end position="103"/>
    </location>
</feature>
<feature type="domain" description="Peptidase M28" evidence="8">
    <location>
        <begin position="107"/>
        <end position="233"/>
    </location>
</feature>
<comment type="cofactor">
    <cofactor evidence="1">
        <name>Zn(2+)</name>
        <dbReference type="ChEBI" id="CHEBI:29105"/>
    </cofactor>
</comment>
<dbReference type="InterPro" id="IPR007484">
    <property type="entry name" value="Peptidase_M28"/>
</dbReference>
<keyword evidence="10" id="KW-1185">Reference proteome</keyword>
<evidence type="ECO:0000256" key="7">
    <source>
        <dbReference type="SAM" id="MobiDB-lite"/>
    </source>
</evidence>
<evidence type="ECO:0000256" key="3">
    <source>
        <dbReference type="ARBA" id="ARBA00022723"/>
    </source>
</evidence>
<dbReference type="Gene3D" id="3.40.630.10">
    <property type="entry name" value="Zn peptidases"/>
    <property type="match status" value="1"/>
</dbReference>
<gene>
    <name evidence="9" type="ORF">BJX67DRAFT_386089</name>
</gene>
<comment type="similarity">
    <text evidence="6">Belongs to the peptidase M28 family.</text>
</comment>
<proteinExistence type="inferred from homology"/>
<feature type="compositionally biased region" description="Basic residues" evidence="7">
    <location>
        <begin position="64"/>
        <end position="81"/>
    </location>
</feature>
<dbReference type="EC" id="3.4.-.-" evidence="6"/>
<dbReference type="PANTHER" id="PTHR12147:SF57">
    <property type="entry name" value="PEPTIDE HYDROLASE"/>
    <property type="match status" value="1"/>
</dbReference>
<evidence type="ECO:0000256" key="6">
    <source>
        <dbReference type="RuleBase" id="RU361240"/>
    </source>
</evidence>
<dbReference type="RefSeq" id="XP_070880967.1">
    <property type="nucleotide sequence ID" value="XM_071033992.1"/>
</dbReference>
<evidence type="ECO:0000256" key="1">
    <source>
        <dbReference type="ARBA" id="ARBA00001947"/>
    </source>
</evidence>
<comment type="caution">
    <text evidence="9">The sequence shown here is derived from an EMBL/GenBank/DDBJ whole genome shotgun (WGS) entry which is preliminary data.</text>
</comment>
<dbReference type="Pfam" id="PF04389">
    <property type="entry name" value="Peptidase_M28"/>
    <property type="match status" value="1"/>
</dbReference>
<organism evidence="9 10">
    <name type="scientific">Aspergillus lucknowensis</name>
    <dbReference type="NCBI Taxonomy" id="176173"/>
    <lineage>
        <taxon>Eukaryota</taxon>
        <taxon>Fungi</taxon>
        <taxon>Dikarya</taxon>
        <taxon>Ascomycota</taxon>
        <taxon>Pezizomycotina</taxon>
        <taxon>Eurotiomycetes</taxon>
        <taxon>Eurotiomycetidae</taxon>
        <taxon>Eurotiales</taxon>
        <taxon>Aspergillaceae</taxon>
        <taxon>Aspergillus</taxon>
        <taxon>Aspergillus subgen. Nidulantes</taxon>
    </lineage>
</organism>
<accession>A0ABR4LC80</accession>
<evidence type="ECO:0000256" key="5">
    <source>
        <dbReference type="ARBA" id="ARBA00022833"/>
    </source>
</evidence>
<protein>
    <recommendedName>
        <fullName evidence="6">Peptide hydrolase</fullName>
        <ecNumber evidence="6">3.4.-.-</ecNumber>
    </recommendedName>
</protein>
<dbReference type="InterPro" id="IPR045175">
    <property type="entry name" value="M28_fam"/>
</dbReference>
<feature type="compositionally biased region" description="Polar residues" evidence="7">
    <location>
        <begin position="1"/>
        <end position="12"/>
    </location>
</feature>
<evidence type="ECO:0000313" key="9">
    <source>
        <dbReference type="EMBL" id="KAL2861073.1"/>
    </source>
</evidence>
<evidence type="ECO:0000256" key="4">
    <source>
        <dbReference type="ARBA" id="ARBA00022801"/>
    </source>
</evidence>
<keyword evidence="4 6" id="KW-0378">Hydrolase</keyword>
<dbReference type="Proteomes" id="UP001610432">
    <property type="component" value="Unassembled WGS sequence"/>
</dbReference>
<evidence type="ECO:0000256" key="2">
    <source>
        <dbReference type="ARBA" id="ARBA00022670"/>
    </source>
</evidence>
<keyword evidence="2 6" id="KW-0645">Protease</keyword>
<name>A0ABR4LC80_9EURO</name>
<dbReference type="SUPFAM" id="SSF53187">
    <property type="entry name" value="Zn-dependent exopeptidases"/>
    <property type="match status" value="1"/>
</dbReference>
<keyword evidence="5 6" id="KW-0862">Zinc</keyword>
<keyword evidence="3 6" id="KW-0479">Metal-binding</keyword>